<keyword evidence="10" id="KW-0486">Methionine biosynthesis</keyword>
<evidence type="ECO:0000256" key="4">
    <source>
        <dbReference type="ARBA" id="ARBA00013213"/>
    </source>
</evidence>
<dbReference type="SUPFAM" id="SSF55021">
    <property type="entry name" value="ACT-like"/>
    <property type="match status" value="1"/>
</dbReference>
<feature type="binding site" evidence="12">
    <location>
        <position position="107"/>
    </location>
    <ligand>
        <name>NADPH</name>
        <dbReference type="ChEBI" id="CHEBI:57783"/>
    </ligand>
</feature>
<evidence type="ECO:0000313" key="16">
    <source>
        <dbReference type="Proteomes" id="UP000294547"/>
    </source>
</evidence>
<dbReference type="OrthoDB" id="9808167at2"/>
<evidence type="ECO:0000256" key="2">
    <source>
        <dbReference type="ARBA" id="ARBA00005062"/>
    </source>
</evidence>
<evidence type="ECO:0000256" key="1">
    <source>
        <dbReference type="ARBA" id="ARBA00005056"/>
    </source>
</evidence>
<gene>
    <name evidence="15" type="ORF">EDD54_0679</name>
</gene>
<dbReference type="SUPFAM" id="SSF51735">
    <property type="entry name" value="NAD(P)-binding Rossmann-fold domains"/>
    <property type="match status" value="1"/>
</dbReference>
<keyword evidence="6" id="KW-0028">Amino-acid biosynthesis</keyword>
<dbReference type="InterPro" id="IPR002912">
    <property type="entry name" value="ACT_dom"/>
</dbReference>
<dbReference type="UniPathway" id="UPA00050">
    <property type="reaction ID" value="UER00063"/>
</dbReference>
<feature type="binding site" evidence="12">
    <location>
        <begin position="10"/>
        <end position="17"/>
    </location>
    <ligand>
        <name>NADP(+)</name>
        <dbReference type="ChEBI" id="CHEBI:58349"/>
    </ligand>
</feature>
<proteinExistence type="inferred from homology"/>
<dbReference type="InterPro" id="IPR045865">
    <property type="entry name" value="ACT-like_dom_sf"/>
</dbReference>
<evidence type="ECO:0000256" key="7">
    <source>
        <dbReference type="ARBA" id="ARBA00022697"/>
    </source>
</evidence>
<comment type="pathway">
    <text evidence="2">Amino-acid biosynthesis; L-methionine biosynthesis via de novo pathway; L-homoserine from L-aspartate: step 3/3.</text>
</comment>
<dbReference type="CDD" id="cd04881">
    <property type="entry name" value="ACT_HSDH-Hom"/>
    <property type="match status" value="1"/>
</dbReference>
<dbReference type="GO" id="GO:0050661">
    <property type="term" value="F:NADP binding"/>
    <property type="evidence" value="ECO:0007669"/>
    <property type="project" value="InterPro"/>
</dbReference>
<comment type="pathway">
    <text evidence="1">Amino-acid biosynthesis; L-threonine biosynthesis; L-threonine from L-aspartate: step 3/5.</text>
</comment>
<dbReference type="UniPathway" id="UPA00051">
    <property type="reaction ID" value="UER00465"/>
</dbReference>
<evidence type="ECO:0000313" key="15">
    <source>
        <dbReference type="EMBL" id="TDP86796.1"/>
    </source>
</evidence>
<evidence type="ECO:0000256" key="10">
    <source>
        <dbReference type="ARBA" id="ARBA00023167"/>
    </source>
</evidence>
<evidence type="ECO:0000256" key="8">
    <source>
        <dbReference type="ARBA" id="ARBA00022857"/>
    </source>
</evidence>
<dbReference type="SUPFAM" id="SSF55347">
    <property type="entry name" value="Glyceraldehyde-3-phosphate dehydrogenase-like, C-terminal domain"/>
    <property type="match status" value="1"/>
</dbReference>
<organism evidence="15 16">
    <name type="scientific">Oharaeibacter diazotrophicus</name>
    <dbReference type="NCBI Taxonomy" id="1920512"/>
    <lineage>
        <taxon>Bacteria</taxon>
        <taxon>Pseudomonadati</taxon>
        <taxon>Pseudomonadota</taxon>
        <taxon>Alphaproteobacteria</taxon>
        <taxon>Hyphomicrobiales</taxon>
        <taxon>Pleomorphomonadaceae</taxon>
        <taxon>Oharaeibacter</taxon>
    </lineage>
</organism>
<feature type="active site" description="Proton donor" evidence="11">
    <location>
        <position position="207"/>
    </location>
</feature>
<dbReference type="GO" id="GO:0009086">
    <property type="term" value="P:methionine biosynthetic process"/>
    <property type="evidence" value="ECO:0007669"/>
    <property type="project" value="UniProtKB-KW"/>
</dbReference>
<dbReference type="Pfam" id="PF00742">
    <property type="entry name" value="Homoserine_dh"/>
    <property type="match status" value="1"/>
</dbReference>
<dbReference type="PANTHER" id="PTHR43331:SF1">
    <property type="entry name" value="HOMOSERINE DEHYDROGENASE"/>
    <property type="match status" value="1"/>
</dbReference>
<dbReference type="InterPro" id="IPR001342">
    <property type="entry name" value="HDH_cat"/>
</dbReference>
<reference evidence="15 16" key="1">
    <citation type="submission" date="2019-03" db="EMBL/GenBank/DDBJ databases">
        <title>Genomic Encyclopedia of Type Strains, Phase IV (KMG-IV): sequencing the most valuable type-strain genomes for metagenomic binning, comparative biology and taxonomic classification.</title>
        <authorList>
            <person name="Goeker M."/>
        </authorList>
    </citation>
    <scope>NUCLEOTIDE SEQUENCE [LARGE SCALE GENOMIC DNA]</scope>
    <source>
        <strain evidence="15 16">DSM 102969</strain>
    </source>
</reference>
<evidence type="ECO:0000256" key="3">
    <source>
        <dbReference type="ARBA" id="ARBA00006753"/>
    </source>
</evidence>
<feature type="domain" description="ACT" evidence="14">
    <location>
        <begin position="351"/>
        <end position="440"/>
    </location>
</feature>
<protein>
    <recommendedName>
        <fullName evidence="5">Homoserine dehydrogenase</fullName>
        <ecNumber evidence="4">1.1.1.3</ecNumber>
    </recommendedName>
</protein>
<dbReference type="Proteomes" id="UP000294547">
    <property type="component" value="Unassembled WGS sequence"/>
</dbReference>
<dbReference type="AlphaFoldDB" id="A0A4R6RM14"/>
<evidence type="ECO:0000256" key="5">
    <source>
        <dbReference type="ARBA" id="ARBA00013376"/>
    </source>
</evidence>
<dbReference type="PIRSF" id="PIRSF000098">
    <property type="entry name" value="Homoser_dehydrog"/>
    <property type="match status" value="1"/>
</dbReference>
<keyword evidence="7" id="KW-0791">Threonine biosynthesis</keyword>
<dbReference type="Gene3D" id="3.40.50.720">
    <property type="entry name" value="NAD(P)-binding Rossmann-like Domain"/>
    <property type="match status" value="1"/>
</dbReference>
<dbReference type="PROSITE" id="PS01042">
    <property type="entry name" value="HOMOSER_DHGENASE"/>
    <property type="match status" value="1"/>
</dbReference>
<dbReference type="GO" id="GO:0004412">
    <property type="term" value="F:homoserine dehydrogenase activity"/>
    <property type="evidence" value="ECO:0007669"/>
    <property type="project" value="UniProtKB-EC"/>
</dbReference>
<sequence length="440" mass="46229">MSTPLRLGIAGLGTVGSSVLRLLAGNRSTASTRAGRPIVVTAVSARDRTRDRGVDLSEVAFHADPVDLARDPNVDVVVELIGGASGAAEAVVRAALDLGKPVVTANKALLARHGVELARLAEDRGVALAFEAAVAGGIPVIKTLKESLAGNRISRVYGILNGTCNYILTRMERESLTFDVCLRDAQALGYAEADPTFDVEGYDTAHKLSILASLAFGTEIDADAIYVEGISSITLADILAADELGYRIKLLGIARLTETGVEARVHPTMVPKSSAVARTDGVLNAVALDGDAVGEIVLVGPGAGGNATASSVIADVVDVARGGVIPAFGRPTAQLEPYVRAEIQTHTGGYYVRMLVYDRPGALAAIATRMAEHGISLESIVQRRRAPRQEAPTTAVPVDPQPLVMITYATRETAIRDALRLIEQDGHIASTPKLIRIEDL</sequence>
<feature type="binding site" evidence="12">
    <location>
        <position position="192"/>
    </location>
    <ligand>
        <name>L-homoserine</name>
        <dbReference type="ChEBI" id="CHEBI:57476"/>
    </ligand>
</feature>
<dbReference type="GO" id="GO:0009088">
    <property type="term" value="P:threonine biosynthetic process"/>
    <property type="evidence" value="ECO:0007669"/>
    <property type="project" value="UniProtKB-UniPathway"/>
</dbReference>
<keyword evidence="8 12" id="KW-0521">NADP</keyword>
<dbReference type="InterPro" id="IPR019811">
    <property type="entry name" value="HDH_CS"/>
</dbReference>
<comment type="similarity">
    <text evidence="3 13">Belongs to the homoserine dehydrogenase family.</text>
</comment>
<keyword evidence="16" id="KW-1185">Reference proteome</keyword>
<dbReference type="FunFam" id="3.30.360.10:FF:000005">
    <property type="entry name" value="Homoserine dehydrogenase"/>
    <property type="match status" value="1"/>
</dbReference>
<dbReference type="Pfam" id="PF01842">
    <property type="entry name" value="ACT"/>
    <property type="match status" value="1"/>
</dbReference>
<evidence type="ECO:0000259" key="14">
    <source>
        <dbReference type="PROSITE" id="PS51671"/>
    </source>
</evidence>
<dbReference type="InterPro" id="IPR005106">
    <property type="entry name" value="Asp/hSer_DH_NAD-bd"/>
</dbReference>
<dbReference type="NCBIfam" id="NF004976">
    <property type="entry name" value="PRK06349.1"/>
    <property type="match status" value="1"/>
</dbReference>
<name>A0A4R6RM14_9HYPH</name>
<comment type="caution">
    <text evidence="15">The sequence shown here is derived from an EMBL/GenBank/DDBJ whole genome shotgun (WGS) entry which is preliminary data.</text>
</comment>
<dbReference type="PANTHER" id="PTHR43331">
    <property type="entry name" value="HOMOSERINE DEHYDROGENASE"/>
    <property type="match status" value="1"/>
</dbReference>
<dbReference type="InterPro" id="IPR016204">
    <property type="entry name" value="HDH"/>
</dbReference>
<keyword evidence="9" id="KW-0560">Oxidoreductase</keyword>
<dbReference type="PROSITE" id="PS51671">
    <property type="entry name" value="ACT"/>
    <property type="match status" value="1"/>
</dbReference>
<dbReference type="RefSeq" id="WP_126536574.1">
    <property type="nucleotide sequence ID" value="NZ_BSPM01000008.1"/>
</dbReference>
<evidence type="ECO:0000256" key="6">
    <source>
        <dbReference type="ARBA" id="ARBA00022605"/>
    </source>
</evidence>
<dbReference type="Gene3D" id="3.30.70.260">
    <property type="match status" value="1"/>
</dbReference>
<dbReference type="EMBL" id="SNXY01000006">
    <property type="protein sequence ID" value="TDP86796.1"/>
    <property type="molecule type" value="Genomic_DNA"/>
</dbReference>
<evidence type="ECO:0000256" key="12">
    <source>
        <dbReference type="PIRSR" id="PIRSR000098-2"/>
    </source>
</evidence>
<dbReference type="EC" id="1.1.1.3" evidence="4"/>
<dbReference type="InterPro" id="IPR036291">
    <property type="entry name" value="NAD(P)-bd_dom_sf"/>
</dbReference>
<dbReference type="Gene3D" id="3.30.360.10">
    <property type="entry name" value="Dihydrodipicolinate Reductase, domain 2"/>
    <property type="match status" value="1"/>
</dbReference>
<dbReference type="Pfam" id="PF03447">
    <property type="entry name" value="NAD_binding_3"/>
    <property type="match status" value="1"/>
</dbReference>
<accession>A0A4R6RM14</accession>
<evidence type="ECO:0000256" key="9">
    <source>
        <dbReference type="ARBA" id="ARBA00023002"/>
    </source>
</evidence>
<evidence type="ECO:0000256" key="13">
    <source>
        <dbReference type="RuleBase" id="RU004171"/>
    </source>
</evidence>
<evidence type="ECO:0000256" key="11">
    <source>
        <dbReference type="PIRSR" id="PIRSR000098-1"/>
    </source>
</evidence>